<reference evidence="5 6" key="1">
    <citation type="submission" date="2024-05" db="EMBL/GenBank/DDBJ databases">
        <title>A draft genome resource for the thread blight pathogen Marasmius tenuissimus strain MS-2.</title>
        <authorList>
            <person name="Yulfo-Soto G.E."/>
            <person name="Baruah I.K."/>
            <person name="Amoako-Attah I."/>
            <person name="Bukari Y."/>
            <person name="Meinhardt L.W."/>
            <person name="Bailey B.A."/>
            <person name="Cohen S.P."/>
        </authorList>
    </citation>
    <scope>NUCLEOTIDE SEQUENCE [LARGE SCALE GENOMIC DNA]</scope>
    <source>
        <strain evidence="5 6">MS-2</strain>
    </source>
</reference>
<keyword evidence="2" id="KW-0521">NADP</keyword>
<dbReference type="PIRSF" id="PIRSF000097">
    <property type="entry name" value="AKR"/>
    <property type="match status" value="1"/>
</dbReference>
<evidence type="ECO:0000313" key="5">
    <source>
        <dbReference type="EMBL" id="KAL0072718.1"/>
    </source>
</evidence>
<dbReference type="PANTHER" id="PTHR43827:SF3">
    <property type="entry name" value="NADP-DEPENDENT OXIDOREDUCTASE DOMAIN-CONTAINING PROTEIN"/>
    <property type="match status" value="1"/>
</dbReference>
<dbReference type="PANTHER" id="PTHR43827">
    <property type="entry name" value="2,5-DIKETO-D-GLUCONIC ACID REDUCTASE"/>
    <property type="match status" value="1"/>
</dbReference>
<feature type="domain" description="NADP-dependent oxidoreductase" evidence="4">
    <location>
        <begin position="19"/>
        <end position="146"/>
    </location>
</feature>
<organism evidence="5 6">
    <name type="scientific">Marasmius tenuissimus</name>
    <dbReference type="NCBI Taxonomy" id="585030"/>
    <lineage>
        <taxon>Eukaryota</taxon>
        <taxon>Fungi</taxon>
        <taxon>Dikarya</taxon>
        <taxon>Basidiomycota</taxon>
        <taxon>Agaricomycotina</taxon>
        <taxon>Agaricomycetes</taxon>
        <taxon>Agaricomycetidae</taxon>
        <taxon>Agaricales</taxon>
        <taxon>Marasmiineae</taxon>
        <taxon>Marasmiaceae</taxon>
        <taxon>Marasmius</taxon>
    </lineage>
</organism>
<comment type="caution">
    <text evidence="5">The sequence shown here is derived from an EMBL/GenBank/DDBJ whole genome shotgun (WGS) entry which is preliminary data.</text>
</comment>
<dbReference type="Proteomes" id="UP001437256">
    <property type="component" value="Unassembled WGS sequence"/>
</dbReference>
<dbReference type="InterPro" id="IPR018170">
    <property type="entry name" value="Aldo/ket_reductase_CS"/>
</dbReference>
<comment type="similarity">
    <text evidence="1">Belongs to the aldo/keto reductase family.</text>
</comment>
<protein>
    <recommendedName>
        <fullName evidence="4">NADP-dependent oxidoreductase domain-containing protein</fullName>
    </recommendedName>
</protein>
<sequence>MPTNVPQFTLNDGTRIPAIGLGCWMGTPGGGERVYDMVTKAIKIGYRHFDTAAGYANEEQVGKAIRDSGIPRSEFYITTKLANTDHHRVAEAFAESLHKLNNGYLDLYLMHWPQATVEGRVLAPEESPTIVETWKEMEKLLASGKYQLMSIKTDTHFACSGRPSGDNIGVINDPTVVKIAERLGVDPAQILLSWAVHKDIIVVPKTENEARLRTNVTLVSLGSDDLETIDAIHTEPGKHRSLLGYHNTLPGTVFGWTYEQMGWDMTKGGIVASRT</sequence>
<dbReference type="EMBL" id="JBBXMP010000001">
    <property type="protein sequence ID" value="KAL0072718.1"/>
    <property type="molecule type" value="Genomic_DNA"/>
</dbReference>
<gene>
    <name evidence="5" type="ORF">AAF712_000481</name>
</gene>
<proteinExistence type="inferred from homology"/>
<evidence type="ECO:0000313" key="6">
    <source>
        <dbReference type="Proteomes" id="UP001437256"/>
    </source>
</evidence>
<dbReference type="PRINTS" id="PR00069">
    <property type="entry name" value="ALDKETRDTASE"/>
</dbReference>
<evidence type="ECO:0000256" key="3">
    <source>
        <dbReference type="ARBA" id="ARBA00023002"/>
    </source>
</evidence>
<dbReference type="InterPro" id="IPR023210">
    <property type="entry name" value="NADP_OxRdtase_dom"/>
</dbReference>
<evidence type="ECO:0000256" key="1">
    <source>
        <dbReference type="ARBA" id="ARBA00007905"/>
    </source>
</evidence>
<evidence type="ECO:0000256" key="2">
    <source>
        <dbReference type="ARBA" id="ARBA00022857"/>
    </source>
</evidence>
<accession>A0ABR3AG44</accession>
<dbReference type="InterPro" id="IPR020471">
    <property type="entry name" value="AKR"/>
</dbReference>
<evidence type="ECO:0000259" key="4">
    <source>
        <dbReference type="Pfam" id="PF00248"/>
    </source>
</evidence>
<dbReference type="CDD" id="cd19071">
    <property type="entry name" value="AKR_AKR1-5-like"/>
    <property type="match status" value="1"/>
</dbReference>
<dbReference type="Pfam" id="PF00248">
    <property type="entry name" value="Aldo_ket_red"/>
    <property type="match status" value="2"/>
</dbReference>
<dbReference type="SUPFAM" id="SSF51430">
    <property type="entry name" value="NAD(P)-linked oxidoreductase"/>
    <property type="match status" value="1"/>
</dbReference>
<dbReference type="InterPro" id="IPR036812">
    <property type="entry name" value="NAD(P)_OxRdtase_dom_sf"/>
</dbReference>
<dbReference type="Gene3D" id="3.20.20.100">
    <property type="entry name" value="NADP-dependent oxidoreductase domain"/>
    <property type="match status" value="2"/>
</dbReference>
<name>A0ABR3AG44_9AGAR</name>
<feature type="domain" description="NADP-dependent oxidoreductase" evidence="4">
    <location>
        <begin position="175"/>
        <end position="232"/>
    </location>
</feature>
<keyword evidence="3" id="KW-0560">Oxidoreductase</keyword>
<keyword evidence="6" id="KW-1185">Reference proteome</keyword>
<dbReference type="PROSITE" id="PS00798">
    <property type="entry name" value="ALDOKETO_REDUCTASE_1"/>
    <property type="match status" value="1"/>
</dbReference>